<organism evidence="2 3">
    <name type="scientific">Trichoderma harzianum CBS 226.95</name>
    <dbReference type="NCBI Taxonomy" id="983964"/>
    <lineage>
        <taxon>Eukaryota</taxon>
        <taxon>Fungi</taxon>
        <taxon>Dikarya</taxon>
        <taxon>Ascomycota</taxon>
        <taxon>Pezizomycotina</taxon>
        <taxon>Sordariomycetes</taxon>
        <taxon>Hypocreomycetidae</taxon>
        <taxon>Hypocreales</taxon>
        <taxon>Hypocreaceae</taxon>
        <taxon>Trichoderma</taxon>
    </lineage>
</organism>
<dbReference type="EMBL" id="KZ679675">
    <property type="protein sequence ID" value="PTB60336.1"/>
    <property type="molecule type" value="Genomic_DNA"/>
</dbReference>
<keyword evidence="3" id="KW-1185">Reference proteome</keyword>
<name>A0A2T4ATF4_TRIHA</name>
<feature type="compositionally biased region" description="Polar residues" evidence="1">
    <location>
        <begin position="60"/>
        <end position="69"/>
    </location>
</feature>
<reference evidence="2 3" key="1">
    <citation type="submission" date="2016-07" db="EMBL/GenBank/DDBJ databases">
        <title>Multiple horizontal gene transfer events from other fungi enriched the ability of initially mycotrophic Trichoderma (Ascomycota) to feed on dead plant biomass.</title>
        <authorList>
            <consortium name="DOE Joint Genome Institute"/>
            <person name="Aerts A."/>
            <person name="Atanasova L."/>
            <person name="Chenthamara K."/>
            <person name="Zhang J."/>
            <person name="Grujic M."/>
            <person name="Henrissat B."/>
            <person name="Kuo A."/>
            <person name="Salamov A."/>
            <person name="Lipzen A."/>
            <person name="Labutti K."/>
            <person name="Barry K."/>
            <person name="Miao Y."/>
            <person name="Rahimi M.J."/>
            <person name="Shen Q."/>
            <person name="Grigoriev I.V."/>
            <person name="Kubicek C.P."/>
            <person name="Druzhinina I.S."/>
        </authorList>
    </citation>
    <scope>NUCLEOTIDE SEQUENCE [LARGE SCALE GENOMIC DNA]</scope>
    <source>
        <strain evidence="2 3">CBS 226.95</strain>
    </source>
</reference>
<evidence type="ECO:0000313" key="2">
    <source>
        <dbReference type="EMBL" id="PTB60336.1"/>
    </source>
</evidence>
<dbReference type="Proteomes" id="UP000241690">
    <property type="component" value="Unassembled WGS sequence"/>
</dbReference>
<proteinExistence type="predicted"/>
<evidence type="ECO:0000256" key="1">
    <source>
        <dbReference type="SAM" id="MobiDB-lite"/>
    </source>
</evidence>
<sequence length="80" mass="8188">MLLTTSKHIAAGHAGICPPWQDKKARDQTEEAQSPAQAALFPDWIGAIAIGSWPTTGAAQVLGSTQTGHASGPSHASMAP</sequence>
<feature type="region of interest" description="Disordered" evidence="1">
    <location>
        <begin position="13"/>
        <end position="35"/>
    </location>
</feature>
<protein>
    <submittedName>
        <fullName evidence="2">Uncharacterized protein</fullName>
    </submittedName>
</protein>
<feature type="region of interest" description="Disordered" evidence="1">
    <location>
        <begin position="60"/>
        <end position="80"/>
    </location>
</feature>
<gene>
    <name evidence="2" type="ORF">M431DRAFT_177444</name>
</gene>
<dbReference type="AlphaFoldDB" id="A0A2T4ATF4"/>
<dbReference type="RefSeq" id="XP_024780013.1">
    <property type="nucleotide sequence ID" value="XM_024913088.1"/>
</dbReference>
<evidence type="ECO:0000313" key="3">
    <source>
        <dbReference type="Proteomes" id="UP000241690"/>
    </source>
</evidence>
<dbReference type="GeneID" id="36621648"/>
<accession>A0A2T4ATF4</accession>